<organism evidence="2 3">
    <name type="scientific">Pseudomonas pergaminensis</name>
    <dbReference type="NCBI Taxonomy" id="2853159"/>
    <lineage>
        <taxon>Bacteria</taxon>
        <taxon>Pseudomonadati</taxon>
        <taxon>Pseudomonadota</taxon>
        <taxon>Gammaproteobacteria</taxon>
        <taxon>Pseudomonadales</taxon>
        <taxon>Pseudomonadaceae</taxon>
        <taxon>Pseudomonas</taxon>
    </lineage>
</organism>
<reference evidence="2" key="2">
    <citation type="submission" date="2024-04" db="EMBL/GenBank/DDBJ databases">
        <authorList>
            <person name="Diaz M."/>
            <person name="Bach T."/>
            <person name="Gonzalez Anta G."/>
            <person name="Agaras B."/>
            <person name="Wibberg D."/>
            <person name="Noguera F."/>
            <person name="Canciani W."/>
            <person name="Ybarra T."/>
            <person name="Nunez M.L."/>
            <person name="Valverde C."/>
        </authorList>
    </citation>
    <scope>NUCLEOTIDE SEQUENCE</scope>
    <source>
        <strain evidence="2">1008</strain>
    </source>
</reference>
<dbReference type="RefSeq" id="WP_252992303.1">
    <property type="nucleotide sequence ID" value="NZ_CP078013.2"/>
</dbReference>
<accession>A0ABD7T9F5</accession>
<evidence type="ECO:0000313" key="3">
    <source>
        <dbReference type="Proteomes" id="UP001056907"/>
    </source>
</evidence>
<protein>
    <submittedName>
        <fullName evidence="2">Uncharacterized protein</fullName>
    </submittedName>
</protein>
<dbReference type="Proteomes" id="UP001056907">
    <property type="component" value="Chromosome"/>
</dbReference>
<reference evidence="2" key="1">
    <citation type="journal article" date="2022" name="Front. Plant Sci.">
        <title>Agronomic efficiency and genome mining analysis of the wheat-biostimulant rhizospheric bacterium Pseudomonas pergaminensis sp. nov. strain 1008T.</title>
        <authorList>
            <person name="Diaz M."/>
            <person name="Bach T."/>
            <person name="Gonzalez Anta G."/>
            <person name="Agaras B."/>
            <person name="Wibberg D."/>
            <person name="Noguera F."/>
            <person name="Canciani W."/>
            <person name="Valverde C."/>
        </authorList>
    </citation>
    <scope>NUCLEOTIDE SEQUENCE</scope>
    <source>
        <strain evidence="2">1008</strain>
    </source>
</reference>
<evidence type="ECO:0000256" key="1">
    <source>
        <dbReference type="SAM" id="MobiDB-lite"/>
    </source>
</evidence>
<dbReference type="EMBL" id="CP078013">
    <property type="protein sequence ID" value="USV98403.1"/>
    <property type="molecule type" value="Genomic_DNA"/>
</dbReference>
<dbReference type="KEGG" id="ppeg:KUA23_14990"/>
<feature type="region of interest" description="Disordered" evidence="1">
    <location>
        <begin position="1"/>
        <end position="32"/>
    </location>
</feature>
<name>A0ABD7T9F5_9PSED</name>
<proteinExistence type="predicted"/>
<gene>
    <name evidence="2" type="ORF">KUA23_14990</name>
</gene>
<evidence type="ECO:0000313" key="2">
    <source>
        <dbReference type="EMBL" id="USV98403.1"/>
    </source>
</evidence>
<feature type="compositionally biased region" description="Low complexity" evidence="1">
    <location>
        <begin position="16"/>
        <end position="32"/>
    </location>
</feature>
<sequence length="1293" mass="140811">MNRISAHVAAQPLPPQSSSAAHPMSSSPLPAANGVIESSRAEGDRALATEYRAALLTAARGTADVKISDIPPHSTFGQWWAQLRDAFQSPEVRQWIRDKGISLTSIRLNPVSGQLSFTLKRDLDPKQVRHTVGQEDSRWAAISEPILQAGRVITAGRPETTFEPPATLIDEPVSLSIVGRFYNEPQDLSVLAMRNRAQDIHRNQGFTALDPATSADLIQSRSQDALQEQKELLGDLINRHQAAGELQHLANSVKNGVEYDGQILDELKTMKIFLSSDSTYPLSDEAKSGGVSLLEFLKSHDWDIPTDHAQLTNLATVLSSPAPKAARHGDLGGALSWPEPLDAQSQLQLRADVLSGKIGDVDFDDHANILEYLLNNRPITPDELKNPRQLIETLIDSPRGKALGEAIQARFDARLVKGSATDWLMAALNVDLGGQLSGPLVDLVTVDDSGKKPTEIVKQMSDWLHAHGYASDPASASIQTHIFLANRAPEFLVKNLPEQLRVGSHSWVSFTTAVARIEAKAPGATATMDYAQIMQEADKAEISAPERFIEYAAQHKAIKQWAVLNGITVSDPDMKTARDAFTEQVRELKEAAETQLTDLPTTKAIALEQLKNAFPDIKPAQFDEKNITLQPSNRFFPGPYSILDLYIDGRALLGTPDSANNFGSAGRDVVNFVTFGVGEIPPDGQPATWVSASKAIDIKNVLETLKALPRPQQAFAEHIFDYTQSVKTIATAQLKLLISNQPLADRQNLEFGKLTIRRESTYHRPDFPERVNEGALLVETERDGKFVTYEIDRLKGTITKLPGKSYKEYPPTNGTIPQPGKKFDVITPKGPHKSDIADEHKGAQGTPYSFNSDRTRYIVDAMIQDMDLPAVEAYAKGNTTFDTEVLAHEVAEKVGLALVPFRAAFINFGQGNTAAGVVDVLFDTFGFGVGLAAGVLAKGALVFAAGASGFSRAAQVVKIIGRAAIGAINPLSGVDDLSRLALKSTRKLVGAAYTGVNHLRGAHRSLNLLKLTKKADIAEGTYKAASGAADTKALAKFNEADQKWYRVNPKTQEIYGKSVDFTADTSRLTHSANEAGSATSLLDRGLAQDNVIQLGGAMKDFKLIDSEVHVFYDTYKGTDRLNIVAHGKPYVSNKKVFARNNADIIINDKPYSAEQLVALLKSKGVDPQKFDNVRLLICHSAEGGSRSFGSRMQKVIKKPVKAFEGTVTITHNSTAVTTLRNEYLAALKKTNPEIADTYAHYLANDKVRSGLVGDAVVNVEKHHGSVIKINIADVNQKPQLVDLPISYRPRKFG</sequence>